<dbReference type="EMBL" id="JAUSVS010000009">
    <property type="protein sequence ID" value="MDQ0466132.1"/>
    <property type="molecule type" value="Genomic_DNA"/>
</dbReference>
<evidence type="ECO:0000256" key="1">
    <source>
        <dbReference type="SAM" id="Phobius"/>
    </source>
</evidence>
<protein>
    <submittedName>
        <fullName evidence="2">Uncharacterized protein</fullName>
    </submittedName>
</protein>
<name>A0ABU0IVV1_9CAUL</name>
<reference evidence="2 3" key="1">
    <citation type="submission" date="2023-07" db="EMBL/GenBank/DDBJ databases">
        <title>Genomic Encyclopedia of Type Strains, Phase IV (KMG-IV): sequencing the most valuable type-strain genomes for metagenomic binning, comparative biology and taxonomic classification.</title>
        <authorList>
            <person name="Goeker M."/>
        </authorList>
    </citation>
    <scope>NUCLEOTIDE SEQUENCE [LARGE SCALE GENOMIC DNA]</scope>
    <source>
        <strain evidence="2 3">DSM 18695</strain>
    </source>
</reference>
<dbReference type="Proteomes" id="UP001228905">
    <property type="component" value="Unassembled WGS sequence"/>
</dbReference>
<proteinExistence type="predicted"/>
<feature type="transmembrane region" description="Helical" evidence="1">
    <location>
        <begin position="45"/>
        <end position="66"/>
    </location>
</feature>
<accession>A0ABU0IVV1</accession>
<feature type="transmembrane region" description="Helical" evidence="1">
    <location>
        <begin position="6"/>
        <end position="24"/>
    </location>
</feature>
<keyword evidence="3" id="KW-1185">Reference proteome</keyword>
<keyword evidence="1" id="KW-1133">Transmembrane helix</keyword>
<sequence length="79" mass="8711">MPVWLLVLVNLIFDIHLIVALVTGRVPAARMLFSVKYADRRDNPAVYWFFTGLLFLICLFGGSMLAEATIPGFAVPALG</sequence>
<keyword evidence="1" id="KW-0812">Transmembrane</keyword>
<organism evidence="2 3">
    <name type="scientific">Caulobacter ginsengisoli</name>
    <dbReference type="NCBI Taxonomy" id="400775"/>
    <lineage>
        <taxon>Bacteria</taxon>
        <taxon>Pseudomonadati</taxon>
        <taxon>Pseudomonadota</taxon>
        <taxon>Alphaproteobacteria</taxon>
        <taxon>Caulobacterales</taxon>
        <taxon>Caulobacteraceae</taxon>
        <taxon>Caulobacter</taxon>
    </lineage>
</organism>
<gene>
    <name evidence="2" type="ORF">QO010_003925</name>
</gene>
<keyword evidence="1" id="KW-0472">Membrane</keyword>
<evidence type="ECO:0000313" key="2">
    <source>
        <dbReference type="EMBL" id="MDQ0466132.1"/>
    </source>
</evidence>
<dbReference type="RefSeq" id="WP_307352002.1">
    <property type="nucleotide sequence ID" value="NZ_JAUSVS010000009.1"/>
</dbReference>
<comment type="caution">
    <text evidence="2">The sequence shown here is derived from an EMBL/GenBank/DDBJ whole genome shotgun (WGS) entry which is preliminary data.</text>
</comment>
<evidence type="ECO:0000313" key="3">
    <source>
        <dbReference type="Proteomes" id="UP001228905"/>
    </source>
</evidence>